<reference evidence="1 2" key="1">
    <citation type="journal article" date="2018" name="Mol. Biol. Evol.">
        <title>Broad Genomic Sampling Reveals a Smut Pathogenic Ancestry of the Fungal Clade Ustilaginomycotina.</title>
        <authorList>
            <person name="Kijpornyongpan T."/>
            <person name="Mondo S.J."/>
            <person name="Barry K."/>
            <person name="Sandor L."/>
            <person name="Lee J."/>
            <person name="Lipzen A."/>
            <person name="Pangilinan J."/>
            <person name="LaButti K."/>
            <person name="Hainaut M."/>
            <person name="Henrissat B."/>
            <person name="Grigoriev I.V."/>
            <person name="Spatafora J.W."/>
            <person name="Aime M.C."/>
        </authorList>
    </citation>
    <scope>NUCLEOTIDE SEQUENCE [LARGE SCALE GENOMIC DNA]</scope>
    <source>
        <strain evidence="1 2">SA 807</strain>
    </source>
</reference>
<dbReference type="EMBL" id="KZ819733">
    <property type="protein sequence ID" value="PWN53266.1"/>
    <property type="molecule type" value="Genomic_DNA"/>
</dbReference>
<keyword evidence="2" id="KW-1185">Reference proteome</keyword>
<organism evidence="1 2">
    <name type="scientific">Violaceomyces palustris</name>
    <dbReference type="NCBI Taxonomy" id="1673888"/>
    <lineage>
        <taxon>Eukaryota</taxon>
        <taxon>Fungi</taxon>
        <taxon>Dikarya</taxon>
        <taxon>Basidiomycota</taxon>
        <taxon>Ustilaginomycotina</taxon>
        <taxon>Ustilaginomycetes</taxon>
        <taxon>Violaceomycetales</taxon>
        <taxon>Violaceomycetaceae</taxon>
        <taxon>Violaceomyces</taxon>
    </lineage>
</organism>
<proteinExistence type="predicted"/>
<evidence type="ECO:0000313" key="1">
    <source>
        <dbReference type="EMBL" id="PWN53266.1"/>
    </source>
</evidence>
<evidence type="ECO:0000313" key="2">
    <source>
        <dbReference type="Proteomes" id="UP000245626"/>
    </source>
</evidence>
<accession>A0ACD0P5K1</accession>
<name>A0ACD0P5K1_9BASI</name>
<dbReference type="Proteomes" id="UP000245626">
    <property type="component" value="Unassembled WGS sequence"/>
</dbReference>
<gene>
    <name evidence="1" type="ORF">IE53DRAFT_310518</name>
</gene>
<protein>
    <submittedName>
        <fullName evidence="1">Uncharacterized protein</fullName>
    </submittedName>
</protein>
<sequence>MPAPRLTASQKEVFALYRKGLRSIRSKPEENRPNFLLYLRHFFKHPNMGGGLTRRDFSAIEYMKRRCDKMLDEVFLHPGVKDIRLPPQTEREMSRLGLDFYRRSQATLVGSEAEATSGQRGSSRS</sequence>